<keyword evidence="4" id="KW-1185">Reference proteome</keyword>
<dbReference type="SUPFAM" id="SSF55856">
    <property type="entry name" value="Cytochrome b5-like heme/steroid binding domain"/>
    <property type="match status" value="1"/>
</dbReference>
<evidence type="ECO:0000256" key="1">
    <source>
        <dbReference type="ARBA" id="ARBA00038357"/>
    </source>
</evidence>
<dbReference type="InterPro" id="IPR050577">
    <property type="entry name" value="MAPR/NEUFC/NENF-like"/>
</dbReference>
<dbReference type="Gene3D" id="3.10.120.10">
    <property type="entry name" value="Cytochrome b5-like heme/steroid binding domain"/>
    <property type="match status" value="1"/>
</dbReference>
<dbReference type="Proteomes" id="UP000186594">
    <property type="component" value="Unassembled WGS sequence"/>
</dbReference>
<evidence type="ECO:0000313" key="3">
    <source>
        <dbReference type="EMBL" id="OLL24767.1"/>
    </source>
</evidence>
<dbReference type="GO" id="GO:0005783">
    <property type="term" value="C:endoplasmic reticulum"/>
    <property type="evidence" value="ECO:0007669"/>
    <property type="project" value="TreeGrafter"/>
</dbReference>
<reference evidence="3 4" key="1">
    <citation type="submission" date="2016-04" db="EMBL/GenBank/DDBJ databases">
        <title>Evolutionary innovation and constraint leading to complex multicellularity in the Ascomycota.</title>
        <authorList>
            <person name="Cisse O."/>
            <person name="Nguyen A."/>
            <person name="Hewitt D.A."/>
            <person name="Jedd G."/>
            <person name="Stajich J.E."/>
        </authorList>
    </citation>
    <scope>NUCLEOTIDE SEQUENCE [LARGE SCALE GENOMIC DNA]</scope>
    <source>
        <strain evidence="3 4">DAH-3</strain>
    </source>
</reference>
<dbReference type="OrthoDB" id="899at2759"/>
<dbReference type="AlphaFoldDB" id="A0A1U7LQ34"/>
<dbReference type="FunFam" id="3.10.120.10:FF:000003">
    <property type="entry name" value="membrane-associated progesterone receptor component 1"/>
    <property type="match status" value="1"/>
</dbReference>
<accession>A0A1U7LQ34</accession>
<evidence type="ECO:0000259" key="2">
    <source>
        <dbReference type="SMART" id="SM01117"/>
    </source>
</evidence>
<gene>
    <name evidence="3" type="ORF">NEOLI_004318</name>
</gene>
<dbReference type="PANTHER" id="PTHR10281:SF115">
    <property type="entry name" value="BINDING PROTEIN, PUTATIVE (AFU_ORTHOLOGUE AFUA_4G06240)-RELATED"/>
    <property type="match status" value="1"/>
</dbReference>
<proteinExistence type="inferred from homology"/>
<dbReference type="InterPro" id="IPR001199">
    <property type="entry name" value="Cyt_B5-like_heme/steroid-bd"/>
</dbReference>
<sequence length="125" mass="14140">MEFEPKVPVELDSPKDELFTPEELAQYDGSDLQKPIYVAIKGTIFDVSRNKDSYGPGKGYSIFAGKEANRALGKSSLKLEDCIHDYSDLDESEKKTLNDWICKTKLTEKTQRYNIVGKVKRNEGS</sequence>
<comment type="similarity">
    <text evidence="1">Belongs to the cytochrome b5 family. MAPR subfamily.</text>
</comment>
<evidence type="ECO:0000313" key="4">
    <source>
        <dbReference type="Proteomes" id="UP000186594"/>
    </source>
</evidence>
<dbReference type="GO" id="GO:0016020">
    <property type="term" value="C:membrane"/>
    <property type="evidence" value="ECO:0007669"/>
    <property type="project" value="TreeGrafter"/>
</dbReference>
<protein>
    <submittedName>
        <fullName evidence="3">Putative steroid-binding protein 3</fullName>
    </submittedName>
</protein>
<dbReference type="InterPro" id="IPR036400">
    <property type="entry name" value="Cyt_B5-like_heme/steroid_sf"/>
</dbReference>
<feature type="domain" description="Cytochrome b5 heme-binding" evidence="2">
    <location>
        <begin position="19"/>
        <end position="120"/>
    </location>
</feature>
<dbReference type="GO" id="GO:0020037">
    <property type="term" value="F:heme binding"/>
    <property type="evidence" value="ECO:0007669"/>
    <property type="project" value="UniProtKB-ARBA"/>
</dbReference>
<dbReference type="STRING" id="1198029.A0A1U7LQ34"/>
<dbReference type="Pfam" id="PF00173">
    <property type="entry name" value="Cyt-b5"/>
    <property type="match status" value="1"/>
</dbReference>
<organism evidence="3 4">
    <name type="scientific">Neolecta irregularis (strain DAH-3)</name>
    <dbReference type="NCBI Taxonomy" id="1198029"/>
    <lineage>
        <taxon>Eukaryota</taxon>
        <taxon>Fungi</taxon>
        <taxon>Dikarya</taxon>
        <taxon>Ascomycota</taxon>
        <taxon>Taphrinomycotina</taxon>
        <taxon>Neolectales</taxon>
        <taxon>Neolectaceae</taxon>
        <taxon>Neolecta</taxon>
    </lineage>
</organism>
<name>A0A1U7LQ34_NEOID</name>
<dbReference type="SMART" id="SM01117">
    <property type="entry name" value="Cyt-b5"/>
    <property type="match status" value="1"/>
</dbReference>
<comment type="caution">
    <text evidence="3">The sequence shown here is derived from an EMBL/GenBank/DDBJ whole genome shotgun (WGS) entry which is preliminary data.</text>
</comment>
<dbReference type="OMA" id="PGGSYCM"/>
<dbReference type="EMBL" id="LXFE01000635">
    <property type="protein sequence ID" value="OLL24767.1"/>
    <property type="molecule type" value="Genomic_DNA"/>
</dbReference>
<dbReference type="PANTHER" id="PTHR10281">
    <property type="entry name" value="MEMBRANE-ASSOCIATED PROGESTERONE RECEPTOR COMPONENT-RELATED"/>
    <property type="match status" value="1"/>
</dbReference>